<dbReference type="AlphaFoldDB" id="A0A0K1NMD9"/>
<accession>A0A0K1NMD9</accession>
<dbReference type="EMBL" id="CP012075">
    <property type="protein sequence ID" value="AKU70252.1"/>
    <property type="molecule type" value="Genomic_DNA"/>
</dbReference>
<evidence type="ECO:0000313" key="2">
    <source>
        <dbReference type="EMBL" id="QUB85872.1"/>
    </source>
</evidence>
<keyword evidence="4" id="KW-1185">Reference proteome</keyword>
<reference evidence="2 4" key="2">
    <citation type="submission" date="2021-03" db="EMBL/GenBank/DDBJ databases">
        <title>Human Oral Microbial Genomes.</title>
        <authorList>
            <person name="Johnston C.D."/>
            <person name="Chen T."/>
            <person name="Dewhirst F.E."/>
        </authorList>
    </citation>
    <scope>NUCLEOTIDE SEQUENCE [LARGE SCALE GENOMIC DNA]</scope>
    <source>
        <strain evidence="2 4">W1435</strain>
    </source>
</reference>
<dbReference type="Proteomes" id="UP000060345">
    <property type="component" value="Chromosome 2"/>
</dbReference>
<reference evidence="1 3" key="1">
    <citation type="submission" date="2015-07" db="EMBL/GenBank/DDBJ databases">
        <authorList>
            <person name="Noorani M."/>
        </authorList>
    </citation>
    <scope>NUCLEOTIDE SEQUENCE [LARGE SCALE GENOMIC DNA]</scope>
    <source>
        <strain evidence="1 3">W1435</strain>
    </source>
</reference>
<dbReference type="KEGG" id="pfus:ADJ77_10730"/>
<organism evidence="1 3">
    <name type="scientific">Prevotella fusca JCM 17724</name>
    <dbReference type="NCBI Taxonomy" id="1236517"/>
    <lineage>
        <taxon>Bacteria</taxon>
        <taxon>Pseudomonadati</taxon>
        <taxon>Bacteroidota</taxon>
        <taxon>Bacteroidia</taxon>
        <taxon>Bacteroidales</taxon>
        <taxon>Prevotellaceae</taxon>
        <taxon>Prevotella</taxon>
    </lineage>
</organism>
<dbReference type="GeneID" id="94029486"/>
<evidence type="ECO:0000313" key="3">
    <source>
        <dbReference type="Proteomes" id="UP000060345"/>
    </source>
</evidence>
<sequence>MNKKELAKQLLSMGISPHEYSLEGSIATWDTIVLVEDYSMWKVLYIDEHGNQNELASFKTEDDACKFIYNEFR</sequence>
<protein>
    <submittedName>
        <fullName evidence="1">Uncharacterized protein</fullName>
    </submittedName>
</protein>
<evidence type="ECO:0000313" key="1">
    <source>
        <dbReference type="EMBL" id="AKU70252.1"/>
    </source>
</evidence>
<dbReference type="OrthoDB" id="1447674at2"/>
<dbReference type="EMBL" id="CP072369">
    <property type="protein sequence ID" value="QUB85872.1"/>
    <property type="molecule type" value="Genomic_DNA"/>
</dbReference>
<dbReference type="Proteomes" id="UP000682005">
    <property type="component" value="Chromosome 2"/>
</dbReference>
<name>A0A0K1NMD9_9BACT</name>
<proteinExistence type="predicted"/>
<gene>
    <name evidence="1" type="ORF">ADJ77_10730</name>
    <name evidence="2" type="ORF">J5A51_00975</name>
</gene>
<dbReference type="RefSeq" id="WP_025079259.1">
    <property type="nucleotide sequence ID" value="NZ_BAKO01000075.1"/>
</dbReference>
<evidence type="ECO:0000313" key="4">
    <source>
        <dbReference type="Proteomes" id="UP000682005"/>
    </source>
</evidence>